<dbReference type="Pfam" id="PF16917">
    <property type="entry name" value="BPL_LplA_LipB_2"/>
    <property type="match status" value="1"/>
</dbReference>
<proteinExistence type="predicted"/>
<dbReference type="RefSeq" id="WP_201077264.1">
    <property type="nucleotide sequence ID" value="NZ_CP067420.1"/>
</dbReference>
<dbReference type="SUPFAM" id="SSF55681">
    <property type="entry name" value="Class II aaRS and biotin synthetases"/>
    <property type="match status" value="1"/>
</dbReference>
<gene>
    <name evidence="2" type="ORF">IGS68_03190</name>
</gene>
<accession>A0ABX7B7C9</accession>
<dbReference type="InterPro" id="IPR004143">
    <property type="entry name" value="BPL_LPL_catalytic"/>
</dbReference>
<organism evidence="2 3">
    <name type="scientific">Skermanella cutis</name>
    <dbReference type="NCBI Taxonomy" id="2775420"/>
    <lineage>
        <taxon>Bacteria</taxon>
        <taxon>Pseudomonadati</taxon>
        <taxon>Pseudomonadota</taxon>
        <taxon>Alphaproteobacteria</taxon>
        <taxon>Rhodospirillales</taxon>
        <taxon>Azospirillaceae</taxon>
        <taxon>Skermanella</taxon>
    </lineage>
</organism>
<dbReference type="Proteomes" id="UP000595197">
    <property type="component" value="Chromosome"/>
</dbReference>
<dbReference type="Gene3D" id="3.30.930.10">
    <property type="entry name" value="Bira Bifunctional Protein, Domain 2"/>
    <property type="match status" value="1"/>
</dbReference>
<reference evidence="2" key="1">
    <citation type="submission" date="2021-02" db="EMBL/GenBank/DDBJ databases">
        <title>Skermanella TT6 skin isolate.</title>
        <authorList>
            <person name="Lee K."/>
            <person name="Ganzorig M."/>
        </authorList>
    </citation>
    <scope>NUCLEOTIDE SEQUENCE</scope>
    <source>
        <strain evidence="2">TT6</strain>
    </source>
</reference>
<protein>
    <submittedName>
        <fullName evidence="2">Biotin/lipoate--protein ligase family protein</fullName>
    </submittedName>
</protein>
<keyword evidence="3" id="KW-1185">Reference proteome</keyword>
<evidence type="ECO:0000313" key="2">
    <source>
        <dbReference type="EMBL" id="QQP90279.1"/>
    </source>
</evidence>
<sequence length="250" mass="26808">MSDIISNSAPDPELPPIYHSVTIQRGSAFARALADAAAGAEAGTLVWTRREDRLDAAVVLEPNEPLARSLPVSYVALLGLGDALGALGPPNIPVTFGWPDRIEVNGATVGGVRLAAAETRSAEAIPDWLVLGISIQVHGFPDDSPGLHPDRTALHEEGFGEVEALPLLESFSRHFLAWMNSWQEDGFDQVRQAWLSRATGFDDVISLEVDGVRLSGGFSGLDDSGGLLLGREDGIRRVALDRVLREPTWS</sequence>
<evidence type="ECO:0000259" key="1">
    <source>
        <dbReference type="Pfam" id="PF16917"/>
    </source>
</evidence>
<dbReference type="EMBL" id="CP067420">
    <property type="protein sequence ID" value="QQP90279.1"/>
    <property type="molecule type" value="Genomic_DNA"/>
</dbReference>
<keyword evidence="2" id="KW-0436">Ligase</keyword>
<dbReference type="InterPro" id="IPR045864">
    <property type="entry name" value="aa-tRNA-synth_II/BPL/LPL"/>
</dbReference>
<feature type="domain" description="BPL/LPL catalytic" evidence="1">
    <location>
        <begin position="14"/>
        <end position="195"/>
    </location>
</feature>
<name>A0ABX7B7C9_9PROT</name>
<evidence type="ECO:0000313" key="3">
    <source>
        <dbReference type="Proteomes" id="UP000595197"/>
    </source>
</evidence>
<dbReference type="GO" id="GO:0016874">
    <property type="term" value="F:ligase activity"/>
    <property type="evidence" value="ECO:0007669"/>
    <property type="project" value="UniProtKB-KW"/>
</dbReference>